<proteinExistence type="predicted"/>
<dbReference type="GO" id="GO:0016020">
    <property type="term" value="C:membrane"/>
    <property type="evidence" value="ECO:0007669"/>
    <property type="project" value="InterPro"/>
</dbReference>
<sequence length="290" mass="33939">MIISKITSGLGNQLFQYALARHLSLKNNTPLYFDLGFYDMKNPNNTARQFKLDHFHIHYKTIARKTSIYLAKSTKLLPNRSLPPVVSWVREKQHHFDESVLRKRAGCTILQGYWQSEKYFRDVAATLRQDLVFKEATCPDFLRQKQAVLASNLPVSVHIRRGDYVHHPEFSQSFGFIGIDYYRNAIEQMKVAHGNCTFFVFSDDTDWVKENMQFIPDPYFVANKGADSDIYDLELMSLCRHNIIANSSYSWWGAWLNNNTEKTVIAPRVWYRNKPDWNTKDLVPESWVKL</sequence>
<dbReference type="InterPro" id="IPR002516">
    <property type="entry name" value="Glyco_trans_11"/>
</dbReference>
<dbReference type="AlphaFoldDB" id="A0A4Q2UQP3"/>
<name>A0A4Q2UQP3_9BACT</name>
<evidence type="ECO:0000313" key="3">
    <source>
        <dbReference type="EMBL" id="RYC72077.1"/>
    </source>
</evidence>
<dbReference type="Gene3D" id="3.40.50.11350">
    <property type="match status" value="1"/>
</dbReference>
<dbReference type="EMBL" id="SBLB01000001">
    <property type="protein sequence ID" value="RYC72077.1"/>
    <property type="molecule type" value="Genomic_DNA"/>
</dbReference>
<dbReference type="Pfam" id="PF01531">
    <property type="entry name" value="Glyco_transf_11"/>
    <property type="match status" value="1"/>
</dbReference>
<dbReference type="GO" id="GO:0008107">
    <property type="term" value="F:galactoside 2-alpha-L-fucosyltransferase activity"/>
    <property type="evidence" value="ECO:0007669"/>
    <property type="project" value="InterPro"/>
</dbReference>
<gene>
    <name evidence="3" type="ORF">EQG79_08155</name>
</gene>
<dbReference type="PANTHER" id="PTHR11927:SF9">
    <property type="entry name" value="L-FUCOSYLTRANSFERASE"/>
    <property type="match status" value="1"/>
</dbReference>
<dbReference type="RefSeq" id="WP_129601053.1">
    <property type="nucleotide sequence ID" value="NZ_SBLB01000001.1"/>
</dbReference>
<reference evidence="3 4" key="1">
    <citation type="submission" date="2019-01" db="EMBL/GenBank/DDBJ databases">
        <title>Spirosoma flava sp. nov., a propanil-degrading bacterium isolated from herbicide-contaminated soil.</title>
        <authorList>
            <person name="Zhang L."/>
            <person name="Jiang J.-D."/>
        </authorList>
    </citation>
    <scope>NUCLEOTIDE SEQUENCE [LARGE SCALE GENOMIC DNA]</scope>
    <source>
        <strain evidence="3 4">TY50</strain>
    </source>
</reference>
<dbReference type="GO" id="GO:0005975">
    <property type="term" value="P:carbohydrate metabolic process"/>
    <property type="evidence" value="ECO:0007669"/>
    <property type="project" value="InterPro"/>
</dbReference>
<evidence type="ECO:0000256" key="2">
    <source>
        <dbReference type="ARBA" id="ARBA00022679"/>
    </source>
</evidence>
<accession>A0A4Q2UQP3</accession>
<organism evidence="3 4">
    <name type="scientific">Spirosoma sordidisoli</name>
    <dbReference type="NCBI Taxonomy" id="2502893"/>
    <lineage>
        <taxon>Bacteria</taxon>
        <taxon>Pseudomonadati</taxon>
        <taxon>Bacteroidota</taxon>
        <taxon>Cytophagia</taxon>
        <taxon>Cytophagales</taxon>
        <taxon>Cytophagaceae</taxon>
        <taxon>Spirosoma</taxon>
    </lineage>
</organism>
<comment type="caution">
    <text evidence="3">The sequence shown here is derived from an EMBL/GenBank/DDBJ whole genome shotgun (WGS) entry which is preliminary data.</text>
</comment>
<keyword evidence="1 3" id="KW-0328">Glycosyltransferase</keyword>
<evidence type="ECO:0000256" key="1">
    <source>
        <dbReference type="ARBA" id="ARBA00022676"/>
    </source>
</evidence>
<keyword evidence="4" id="KW-1185">Reference proteome</keyword>
<keyword evidence="2 3" id="KW-0808">Transferase</keyword>
<evidence type="ECO:0000313" key="4">
    <source>
        <dbReference type="Proteomes" id="UP000290407"/>
    </source>
</evidence>
<protein>
    <submittedName>
        <fullName evidence="3">Alpha-1,2-fucosyltransferase</fullName>
    </submittedName>
</protein>
<dbReference type="CDD" id="cd11301">
    <property type="entry name" value="Fut1_Fut2_like"/>
    <property type="match status" value="1"/>
</dbReference>
<dbReference type="Proteomes" id="UP000290407">
    <property type="component" value="Unassembled WGS sequence"/>
</dbReference>
<dbReference type="PANTHER" id="PTHR11927">
    <property type="entry name" value="GALACTOSIDE 2-L-FUCOSYLTRANSFERASE"/>
    <property type="match status" value="1"/>
</dbReference>